<evidence type="ECO:0000256" key="1">
    <source>
        <dbReference type="SAM" id="MobiDB-lite"/>
    </source>
</evidence>
<dbReference type="Proteomes" id="UP000634136">
    <property type="component" value="Unassembled WGS sequence"/>
</dbReference>
<protein>
    <submittedName>
        <fullName evidence="2">Uncharacterized protein</fullName>
    </submittedName>
</protein>
<evidence type="ECO:0000313" key="2">
    <source>
        <dbReference type="EMBL" id="KAF7809982.1"/>
    </source>
</evidence>
<evidence type="ECO:0000313" key="3">
    <source>
        <dbReference type="Proteomes" id="UP000634136"/>
    </source>
</evidence>
<reference evidence="2" key="1">
    <citation type="submission" date="2020-09" db="EMBL/GenBank/DDBJ databases">
        <title>Genome-Enabled Discovery of Anthraquinone Biosynthesis in Senna tora.</title>
        <authorList>
            <person name="Kang S.-H."/>
            <person name="Pandey R.P."/>
            <person name="Lee C.-M."/>
            <person name="Sim J.-S."/>
            <person name="Jeong J.-T."/>
            <person name="Choi B.-S."/>
            <person name="Jung M."/>
            <person name="Ginzburg D."/>
            <person name="Zhao K."/>
            <person name="Won S.Y."/>
            <person name="Oh T.-J."/>
            <person name="Yu Y."/>
            <person name="Kim N.-H."/>
            <person name="Lee O.R."/>
            <person name="Lee T.-H."/>
            <person name="Bashyal P."/>
            <person name="Kim T.-S."/>
            <person name="Lee W.-H."/>
            <person name="Kawkins C."/>
            <person name="Kim C.-K."/>
            <person name="Kim J.S."/>
            <person name="Ahn B.O."/>
            <person name="Rhee S.Y."/>
            <person name="Sohng J.K."/>
        </authorList>
    </citation>
    <scope>NUCLEOTIDE SEQUENCE</scope>
    <source>
        <tissue evidence="2">Leaf</tissue>
    </source>
</reference>
<name>A0A834SUJ1_9FABA</name>
<feature type="region of interest" description="Disordered" evidence="1">
    <location>
        <begin position="1"/>
        <end position="27"/>
    </location>
</feature>
<gene>
    <name evidence="2" type="ORF">G2W53_036725</name>
</gene>
<keyword evidence="3" id="KW-1185">Reference proteome</keyword>
<dbReference type="EMBL" id="JAAIUW010000011">
    <property type="protein sequence ID" value="KAF7809982.1"/>
    <property type="molecule type" value="Genomic_DNA"/>
</dbReference>
<proteinExistence type="predicted"/>
<dbReference type="AlphaFoldDB" id="A0A834SUJ1"/>
<comment type="caution">
    <text evidence="2">The sequence shown here is derived from an EMBL/GenBank/DDBJ whole genome shotgun (WGS) entry which is preliminary data.</text>
</comment>
<organism evidence="2 3">
    <name type="scientific">Senna tora</name>
    <dbReference type="NCBI Taxonomy" id="362788"/>
    <lineage>
        <taxon>Eukaryota</taxon>
        <taxon>Viridiplantae</taxon>
        <taxon>Streptophyta</taxon>
        <taxon>Embryophyta</taxon>
        <taxon>Tracheophyta</taxon>
        <taxon>Spermatophyta</taxon>
        <taxon>Magnoliopsida</taxon>
        <taxon>eudicotyledons</taxon>
        <taxon>Gunneridae</taxon>
        <taxon>Pentapetalae</taxon>
        <taxon>rosids</taxon>
        <taxon>fabids</taxon>
        <taxon>Fabales</taxon>
        <taxon>Fabaceae</taxon>
        <taxon>Caesalpinioideae</taxon>
        <taxon>Cassia clade</taxon>
        <taxon>Senna</taxon>
    </lineage>
</organism>
<accession>A0A834SUJ1</accession>
<sequence length="27" mass="3068">MAKEGRKTGKTKTIVFTATSRVNDRDR</sequence>